<dbReference type="InterPro" id="IPR056180">
    <property type="entry name" value="ZPR1_jr_dom"/>
</dbReference>
<keyword evidence="4" id="KW-0862">Zinc</keyword>
<evidence type="ECO:0000313" key="7">
    <source>
        <dbReference type="EMBL" id="CAA2977061.1"/>
    </source>
</evidence>
<dbReference type="GO" id="GO:0008270">
    <property type="term" value="F:zinc ion binding"/>
    <property type="evidence" value="ECO:0007669"/>
    <property type="project" value="UniProtKB-KW"/>
</dbReference>
<gene>
    <name evidence="7" type="ORF">OLEA9_A064062</name>
</gene>
<evidence type="ECO:0000256" key="2">
    <source>
        <dbReference type="ARBA" id="ARBA00022723"/>
    </source>
</evidence>
<feature type="domain" description="ZPR1 jelly-roll" evidence="6">
    <location>
        <begin position="1"/>
        <end position="40"/>
    </location>
</feature>
<evidence type="ECO:0000259" key="5">
    <source>
        <dbReference type="Pfam" id="PF03367"/>
    </source>
</evidence>
<dbReference type="EMBL" id="CACTIH010002755">
    <property type="protein sequence ID" value="CAA2977061.1"/>
    <property type="molecule type" value="Genomic_DNA"/>
</dbReference>
<evidence type="ECO:0000313" key="8">
    <source>
        <dbReference type="Proteomes" id="UP000594638"/>
    </source>
</evidence>
<organism evidence="7 8">
    <name type="scientific">Olea europaea subsp. europaea</name>
    <dbReference type="NCBI Taxonomy" id="158383"/>
    <lineage>
        <taxon>Eukaryota</taxon>
        <taxon>Viridiplantae</taxon>
        <taxon>Streptophyta</taxon>
        <taxon>Embryophyta</taxon>
        <taxon>Tracheophyta</taxon>
        <taxon>Spermatophyta</taxon>
        <taxon>Magnoliopsida</taxon>
        <taxon>eudicotyledons</taxon>
        <taxon>Gunneridae</taxon>
        <taxon>Pentapetalae</taxon>
        <taxon>asterids</taxon>
        <taxon>lamiids</taxon>
        <taxon>Lamiales</taxon>
        <taxon>Oleaceae</taxon>
        <taxon>Oleeae</taxon>
        <taxon>Olea</taxon>
    </lineage>
</organism>
<keyword evidence="2" id="KW-0479">Metal-binding</keyword>
<keyword evidence="3" id="KW-0863">Zinc-finger</keyword>
<dbReference type="PANTHER" id="PTHR10876:SF0">
    <property type="entry name" value="ZINC FINGER PROTEIN ZPR1"/>
    <property type="match status" value="1"/>
</dbReference>
<keyword evidence="8" id="KW-1185">Reference proteome</keyword>
<dbReference type="PANTHER" id="PTHR10876">
    <property type="entry name" value="ZINC FINGER PROTEIN ZPR1"/>
    <property type="match status" value="1"/>
</dbReference>
<feature type="non-terminal residue" evidence="7">
    <location>
        <position position="1"/>
    </location>
</feature>
<comment type="caution">
    <text evidence="7">The sequence shown here is derived from an EMBL/GenBank/DDBJ whole genome shotgun (WGS) entry which is preliminary data.</text>
</comment>
<accession>A0A8S0RE59</accession>
<reference evidence="7 8" key="1">
    <citation type="submission" date="2019-12" db="EMBL/GenBank/DDBJ databases">
        <authorList>
            <person name="Alioto T."/>
            <person name="Alioto T."/>
            <person name="Gomez Garrido J."/>
        </authorList>
    </citation>
    <scope>NUCLEOTIDE SEQUENCE [LARGE SCALE GENOMIC DNA]</scope>
</reference>
<evidence type="ECO:0000256" key="1">
    <source>
        <dbReference type="ARBA" id="ARBA00008354"/>
    </source>
</evidence>
<name>A0A8S0RE59_OLEEU</name>
<dbReference type="InterPro" id="IPR040141">
    <property type="entry name" value="ZPR1"/>
</dbReference>
<dbReference type="GO" id="GO:0005634">
    <property type="term" value="C:nucleus"/>
    <property type="evidence" value="ECO:0007669"/>
    <property type="project" value="TreeGrafter"/>
</dbReference>
<protein>
    <submittedName>
        <fullName evidence="7">Uncharacterized protein</fullName>
    </submittedName>
</protein>
<dbReference type="Gramene" id="OE9A064062T1">
    <property type="protein sequence ID" value="OE9A064062C1"/>
    <property type="gene ID" value="OE9A064062"/>
</dbReference>
<comment type="similarity">
    <text evidence="1">Belongs to the ZPR1 family.</text>
</comment>
<dbReference type="InterPro" id="IPR042451">
    <property type="entry name" value="ZPR1_A/B_dom"/>
</dbReference>
<dbReference type="Gene3D" id="2.20.25.420">
    <property type="entry name" value="ZPR1, zinc finger domain"/>
    <property type="match status" value="1"/>
</dbReference>
<dbReference type="InterPro" id="IPR004457">
    <property type="entry name" value="Znf_ZPR1"/>
</dbReference>
<dbReference type="OrthoDB" id="308464at2759"/>
<sequence length="109" mass="12170">ILEDISGNTFISNPNAPQADHNLESHHFSRTTAQDHLLGIYSQEEVTGEKQAETGAEGVMRSIAEGEFTYENMMGEVMQFPTNCSECNAPCMTNMKMTSILYDMPYPDQ</sequence>
<dbReference type="AlphaFoldDB" id="A0A8S0RE59"/>
<feature type="domain" description="Zinc finger ZPR1-type" evidence="5">
    <location>
        <begin position="76"/>
        <end position="100"/>
    </location>
</feature>
<evidence type="ECO:0000259" key="6">
    <source>
        <dbReference type="Pfam" id="PF22794"/>
    </source>
</evidence>
<dbReference type="Proteomes" id="UP000594638">
    <property type="component" value="Unassembled WGS sequence"/>
</dbReference>
<dbReference type="Gene3D" id="2.60.120.1040">
    <property type="entry name" value="ZPR1, A/B domain"/>
    <property type="match status" value="1"/>
</dbReference>
<dbReference type="Pfam" id="PF22794">
    <property type="entry name" value="jr-ZPR1"/>
    <property type="match status" value="1"/>
</dbReference>
<dbReference type="Pfam" id="PF03367">
    <property type="entry name" value="Zn_ribbon_ZPR1"/>
    <property type="match status" value="1"/>
</dbReference>
<evidence type="ECO:0000256" key="4">
    <source>
        <dbReference type="ARBA" id="ARBA00022833"/>
    </source>
</evidence>
<dbReference type="InterPro" id="IPR042452">
    <property type="entry name" value="ZPR1_Znf1/2"/>
</dbReference>
<proteinExistence type="inferred from homology"/>
<evidence type="ECO:0000256" key="3">
    <source>
        <dbReference type="ARBA" id="ARBA00022771"/>
    </source>
</evidence>